<dbReference type="Proteomes" id="UP001225378">
    <property type="component" value="Chromosome"/>
</dbReference>
<keyword evidence="1" id="KW-0812">Transmembrane</keyword>
<gene>
    <name evidence="2" type="ORF">Q9L42_001760</name>
</gene>
<accession>A0AAU7NV77</accession>
<organism evidence="2 3">
    <name type="scientific">Methylomarinum roseum</name>
    <dbReference type="NCBI Taxonomy" id="3067653"/>
    <lineage>
        <taxon>Bacteria</taxon>
        <taxon>Pseudomonadati</taxon>
        <taxon>Pseudomonadota</taxon>
        <taxon>Gammaproteobacteria</taxon>
        <taxon>Methylococcales</taxon>
        <taxon>Methylococcaceae</taxon>
        <taxon>Methylomarinum</taxon>
    </lineage>
</organism>
<reference evidence="2 3" key="1">
    <citation type="journal article" date="2024" name="Microbiology">
        <title>Methylomarinum rosea sp. nov., a novel halophilic methanotrophic bacterium from the hypersaline Lake Elton.</title>
        <authorList>
            <person name="Suleimanov R.Z."/>
            <person name="Oshkin I.Y."/>
            <person name="Danilova O.V."/>
            <person name="Suzina N.E."/>
            <person name="Dedysh S.N."/>
        </authorList>
    </citation>
    <scope>NUCLEOTIDE SEQUENCE [LARGE SCALE GENOMIC DNA]</scope>
    <source>
        <strain evidence="2 3">Ch1-1</strain>
    </source>
</reference>
<feature type="transmembrane region" description="Helical" evidence="1">
    <location>
        <begin position="6"/>
        <end position="23"/>
    </location>
</feature>
<keyword evidence="1" id="KW-0472">Membrane</keyword>
<proteinExistence type="predicted"/>
<evidence type="ECO:0000313" key="3">
    <source>
        <dbReference type="Proteomes" id="UP001225378"/>
    </source>
</evidence>
<sequence>MPWFRVVRITLLLLIFVGVAFYSKTQRLKSRSWSEPLEAVVYPINGEGSPLIERYIDSLDDEVFAEIDEFFRREGEYYNVSASPPIKISLGPKLNEHPPVSPKPDANILAIAWWGLRFRYWAYRHTPDDESNLRRIRIFTHYHEVQPEKKLQHSLGLDKGLLAIVHAFASERQQAQNNIVIAHELLHTVGATDKYDKNGEPIFPHGYAGPEHQPLYPQSRAEIMAARIPLSNNSSRMADSLKQCIIGEKTAQEINWLKPESAN</sequence>
<keyword evidence="1" id="KW-1133">Transmembrane helix</keyword>
<dbReference type="RefSeq" id="WP_305906351.1">
    <property type="nucleotide sequence ID" value="NZ_CP157743.1"/>
</dbReference>
<name>A0AAU7NV77_9GAMM</name>
<dbReference type="KEGG" id="mech:Q9L42_001760"/>
<evidence type="ECO:0000313" key="2">
    <source>
        <dbReference type="EMBL" id="XBS20878.1"/>
    </source>
</evidence>
<protein>
    <submittedName>
        <fullName evidence="2">Uncharacterized protein</fullName>
    </submittedName>
</protein>
<dbReference type="AlphaFoldDB" id="A0AAU7NV77"/>
<evidence type="ECO:0000256" key="1">
    <source>
        <dbReference type="SAM" id="Phobius"/>
    </source>
</evidence>
<keyword evidence="3" id="KW-1185">Reference proteome</keyword>
<dbReference type="EMBL" id="CP157743">
    <property type="protein sequence ID" value="XBS20878.1"/>
    <property type="molecule type" value="Genomic_DNA"/>
</dbReference>